<keyword evidence="7" id="KW-1133">Transmembrane helix</keyword>
<accession>A0A256F4V3</accession>
<dbReference type="Gene3D" id="6.10.340.10">
    <property type="match status" value="1"/>
</dbReference>
<keyword evidence="7" id="KW-0472">Membrane</keyword>
<gene>
    <name evidence="9" type="ORF">CEV32_2322</name>
</gene>
<keyword evidence="7" id="KW-0812">Transmembrane</keyword>
<evidence type="ECO:0000256" key="6">
    <source>
        <dbReference type="ARBA" id="ARBA00022840"/>
    </source>
</evidence>
<evidence type="ECO:0000256" key="1">
    <source>
        <dbReference type="ARBA" id="ARBA00000085"/>
    </source>
</evidence>
<dbReference type="eggNOG" id="COG3852">
    <property type="taxonomic scope" value="Bacteria"/>
</dbReference>
<evidence type="ECO:0000256" key="4">
    <source>
        <dbReference type="ARBA" id="ARBA00022741"/>
    </source>
</evidence>
<dbReference type="OrthoDB" id="9784218at2"/>
<keyword evidence="4" id="KW-0547">Nucleotide-binding</keyword>
<feature type="transmembrane region" description="Helical" evidence="7">
    <location>
        <begin position="50"/>
        <end position="71"/>
    </location>
</feature>
<dbReference type="PRINTS" id="PR00344">
    <property type="entry name" value="BCTRLSENSOR"/>
</dbReference>
<keyword evidence="10" id="KW-1185">Reference proteome</keyword>
<dbReference type="PANTHER" id="PTHR44936">
    <property type="entry name" value="SENSOR PROTEIN CREC"/>
    <property type="match status" value="1"/>
</dbReference>
<dbReference type="Pfam" id="PF02518">
    <property type="entry name" value="HATPase_c"/>
    <property type="match status" value="1"/>
</dbReference>
<comment type="caution">
    <text evidence="9">The sequence shown here is derived from an EMBL/GenBank/DDBJ whole genome shotgun (WGS) entry which is preliminary data.</text>
</comment>
<feature type="domain" description="Histidine kinase" evidence="8">
    <location>
        <begin position="293"/>
        <end position="507"/>
    </location>
</feature>
<dbReference type="GO" id="GO:0005524">
    <property type="term" value="F:ATP binding"/>
    <property type="evidence" value="ECO:0007669"/>
    <property type="project" value="UniProtKB-KW"/>
</dbReference>
<organism evidence="9 10">
    <name type="scientific">Brucella rhizosphaerae</name>
    <dbReference type="NCBI Taxonomy" id="571254"/>
    <lineage>
        <taxon>Bacteria</taxon>
        <taxon>Pseudomonadati</taxon>
        <taxon>Pseudomonadota</taxon>
        <taxon>Alphaproteobacteria</taxon>
        <taxon>Hyphomicrobiales</taxon>
        <taxon>Brucellaceae</taxon>
        <taxon>Brucella/Ochrobactrum group</taxon>
        <taxon>Brucella</taxon>
    </lineage>
</organism>
<sequence>MAAVEKTMETGGVVADAAAHSSAMASSKDDRTSPTQFARLRWRNRLSSKLLILTALAVLIAEVLIFVPSIANMRVRWMSSRLDTVDAVSEVLIASGNINIPREVQDKVLLATGTKAIALREAGASHLLAMSEMPGNIDQVVDLNNISEAAAIWDAFGTLFNGGNRTLRIYGSNPPSATPGRIIEIVTSDAPLRHAMLSYATNVAIISLLISVIAASLIYLLIHEMLLRPVRLMHRNMIDFASAPDNPTRILVPENRKDEFGIAQRQIAHIQSDLQRTLKEQKHLADLGLAVSKINHDMRNILASAQLMSDRLADTRDPMVQRFAPKLIHTLSRAINYSESVMAYGRSQEAPPAPRRVQLSTVILDVQETLNLRTESGIEFENLIPIDFELNVDSEQLFRVLHNLCRNSVQAMERDHRSDVSTVKRLTLSAGRIGTTTIIGVEDTGPGLPQKARDNLFTAFKGSTRSDGTGLGLAIAQELVRAHGGTIELREDRPIGAHFEIRLPDLPNWTESRSNQHASDNA</sequence>
<dbReference type="InterPro" id="IPR050980">
    <property type="entry name" value="2C_sensor_his_kinase"/>
</dbReference>
<comment type="catalytic activity">
    <reaction evidence="1">
        <text>ATP + protein L-histidine = ADP + protein N-phospho-L-histidine.</text>
        <dbReference type="EC" id="2.7.13.3"/>
    </reaction>
</comment>
<keyword evidence="3" id="KW-0808">Transferase</keyword>
<dbReference type="InterPro" id="IPR003594">
    <property type="entry name" value="HATPase_dom"/>
</dbReference>
<dbReference type="AlphaFoldDB" id="A0A256F4V3"/>
<name>A0A256F4V3_9HYPH</name>
<keyword evidence="5 9" id="KW-0418">Kinase</keyword>
<dbReference type="SUPFAM" id="SSF55874">
    <property type="entry name" value="ATPase domain of HSP90 chaperone/DNA topoisomerase II/histidine kinase"/>
    <property type="match status" value="1"/>
</dbReference>
<dbReference type="InterPro" id="IPR004358">
    <property type="entry name" value="Sig_transdc_His_kin-like_C"/>
</dbReference>
<dbReference type="Proteomes" id="UP000216345">
    <property type="component" value="Unassembled WGS sequence"/>
</dbReference>
<evidence type="ECO:0000259" key="8">
    <source>
        <dbReference type="PROSITE" id="PS50109"/>
    </source>
</evidence>
<dbReference type="InterPro" id="IPR005467">
    <property type="entry name" value="His_kinase_dom"/>
</dbReference>
<evidence type="ECO:0000256" key="5">
    <source>
        <dbReference type="ARBA" id="ARBA00022777"/>
    </source>
</evidence>
<dbReference type="RefSeq" id="WP_094579191.1">
    <property type="nucleotide sequence ID" value="NZ_JBHEEL010000006.1"/>
</dbReference>
<evidence type="ECO:0000313" key="9">
    <source>
        <dbReference type="EMBL" id="OYR09885.1"/>
    </source>
</evidence>
<dbReference type="EC" id="2.7.13.3" evidence="2"/>
<dbReference type="Gene3D" id="3.30.565.10">
    <property type="entry name" value="Histidine kinase-like ATPase, C-terminal domain"/>
    <property type="match status" value="1"/>
</dbReference>
<feature type="transmembrane region" description="Helical" evidence="7">
    <location>
        <begin position="199"/>
        <end position="222"/>
    </location>
</feature>
<evidence type="ECO:0000256" key="2">
    <source>
        <dbReference type="ARBA" id="ARBA00012438"/>
    </source>
</evidence>
<dbReference type="SMART" id="SM00387">
    <property type="entry name" value="HATPase_c"/>
    <property type="match status" value="1"/>
</dbReference>
<evidence type="ECO:0000256" key="7">
    <source>
        <dbReference type="SAM" id="Phobius"/>
    </source>
</evidence>
<dbReference type="InterPro" id="IPR036890">
    <property type="entry name" value="HATPase_C_sf"/>
</dbReference>
<evidence type="ECO:0000256" key="3">
    <source>
        <dbReference type="ARBA" id="ARBA00022679"/>
    </source>
</evidence>
<keyword evidence="6" id="KW-0067">ATP-binding</keyword>
<reference evidence="9 10" key="1">
    <citation type="submission" date="2017-07" db="EMBL/GenBank/DDBJ databases">
        <title>Phylogenetic study on the rhizospheric bacterium Ochrobactrum sp. A44.</title>
        <authorList>
            <person name="Krzyzanowska D.M."/>
            <person name="Ossowicki A."/>
            <person name="Rajewska M."/>
            <person name="Maciag T."/>
            <person name="Kaczynski Z."/>
            <person name="Czerwicka M."/>
            <person name="Jafra S."/>
        </authorList>
    </citation>
    <scope>NUCLEOTIDE SEQUENCE [LARGE SCALE GENOMIC DNA]</scope>
    <source>
        <strain evidence="9 10">PR17</strain>
    </source>
</reference>
<evidence type="ECO:0000313" key="10">
    <source>
        <dbReference type="Proteomes" id="UP000216345"/>
    </source>
</evidence>
<dbReference type="CDD" id="cd00075">
    <property type="entry name" value="HATPase"/>
    <property type="match status" value="1"/>
</dbReference>
<dbReference type="PROSITE" id="PS50109">
    <property type="entry name" value="HIS_KIN"/>
    <property type="match status" value="1"/>
</dbReference>
<dbReference type="EMBL" id="NNRK01000034">
    <property type="protein sequence ID" value="OYR09885.1"/>
    <property type="molecule type" value="Genomic_DNA"/>
</dbReference>
<dbReference type="GO" id="GO:0004673">
    <property type="term" value="F:protein histidine kinase activity"/>
    <property type="evidence" value="ECO:0007669"/>
    <property type="project" value="UniProtKB-EC"/>
</dbReference>
<proteinExistence type="predicted"/>
<protein>
    <recommendedName>
        <fullName evidence="2">histidine kinase</fullName>
        <ecNumber evidence="2">2.7.13.3</ecNumber>
    </recommendedName>
</protein>
<dbReference type="PANTHER" id="PTHR44936:SF10">
    <property type="entry name" value="SENSOR PROTEIN RSTB"/>
    <property type="match status" value="1"/>
</dbReference>